<dbReference type="OrthoDB" id="2561798at2"/>
<keyword evidence="2" id="KW-0540">Nuclease</keyword>
<reference evidence="2 3" key="1">
    <citation type="submission" date="2017-04" db="EMBL/GenBank/DDBJ databases">
        <title>Compelte genome sequence of WV33.</title>
        <authorList>
            <person name="Lee P.C."/>
        </authorList>
    </citation>
    <scope>NUCLEOTIDE SEQUENCE [LARGE SCALE GENOMIC DNA]</scope>
    <source>
        <strain evidence="2 3">WV33</strain>
    </source>
</reference>
<name>A0A2S1LEW5_9FLAO</name>
<sequence length="317" mass="35634">MDFMTTRREFITKSACAAGILPLSSFCLPSIFDFADNDSLDVSIFSKHLQFLDYKATGEMAAEMGFSGVDLTVRPGGHVLPERVRTDLPLAIAAIKKSGIHCNLITTAIESVNNPLDMEVLKCASEAKVQVYRTNWYKYKDGMSMQDSLLFYQEEVRKLGQINKELGLIGSYQNVDGIAIGSSFWEVDTILQTVDQKYFGAQYDIRHALAEGGNSWENGFRLLHDKIKVIVLKDFKWGIVNGKWQAINVPVGEGMVDFTTYFKLLKKHHLKPPVSLHIEYDLGGAEQGKEIITVDKKVVFDAIKKDLVTIQKLWKEA</sequence>
<protein>
    <submittedName>
        <fullName evidence="2">Endonuclease</fullName>
    </submittedName>
</protein>
<dbReference type="Pfam" id="PF01261">
    <property type="entry name" value="AP_endonuc_2"/>
    <property type="match status" value="1"/>
</dbReference>
<dbReference type="SUPFAM" id="SSF51658">
    <property type="entry name" value="Xylose isomerase-like"/>
    <property type="match status" value="1"/>
</dbReference>
<keyword evidence="3" id="KW-1185">Reference proteome</keyword>
<dbReference type="AlphaFoldDB" id="A0A2S1LEW5"/>
<evidence type="ECO:0000313" key="2">
    <source>
        <dbReference type="EMBL" id="AWG22304.1"/>
    </source>
</evidence>
<keyword evidence="2" id="KW-0255">Endonuclease</keyword>
<evidence type="ECO:0000313" key="3">
    <source>
        <dbReference type="Proteomes" id="UP000244527"/>
    </source>
</evidence>
<keyword evidence="2" id="KW-0378">Hydrolase</keyword>
<dbReference type="InterPro" id="IPR036237">
    <property type="entry name" value="Xyl_isomerase-like_sf"/>
</dbReference>
<dbReference type="Gene3D" id="3.20.20.150">
    <property type="entry name" value="Divalent-metal-dependent TIM barrel enzymes"/>
    <property type="match status" value="1"/>
</dbReference>
<dbReference type="KEGG" id="ffa:FFWV33_12625"/>
<dbReference type="EMBL" id="CP020918">
    <property type="protein sequence ID" value="AWG22304.1"/>
    <property type="molecule type" value="Genomic_DNA"/>
</dbReference>
<evidence type="ECO:0000259" key="1">
    <source>
        <dbReference type="Pfam" id="PF01261"/>
    </source>
</evidence>
<organism evidence="2 3">
    <name type="scientific">Flavobacterium faecale</name>
    <dbReference type="NCBI Taxonomy" id="1355330"/>
    <lineage>
        <taxon>Bacteria</taxon>
        <taxon>Pseudomonadati</taxon>
        <taxon>Bacteroidota</taxon>
        <taxon>Flavobacteriia</taxon>
        <taxon>Flavobacteriales</taxon>
        <taxon>Flavobacteriaceae</taxon>
        <taxon>Flavobacterium</taxon>
    </lineage>
</organism>
<dbReference type="GO" id="GO:0004519">
    <property type="term" value="F:endonuclease activity"/>
    <property type="evidence" value="ECO:0007669"/>
    <property type="project" value="UniProtKB-KW"/>
</dbReference>
<dbReference type="InterPro" id="IPR013022">
    <property type="entry name" value="Xyl_isomerase-like_TIM-brl"/>
</dbReference>
<feature type="domain" description="Xylose isomerase-like TIM barrel" evidence="1">
    <location>
        <begin position="61"/>
        <end position="281"/>
    </location>
</feature>
<accession>A0A2S1LEW5</accession>
<dbReference type="Proteomes" id="UP000244527">
    <property type="component" value="Chromosome"/>
</dbReference>
<gene>
    <name evidence="2" type="ORF">FFWV33_12625</name>
</gene>
<proteinExistence type="predicted"/>